<dbReference type="Pfam" id="PF03061">
    <property type="entry name" value="4HBT"/>
    <property type="match status" value="1"/>
</dbReference>
<evidence type="ECO:0000259" key="1">
    <source>
        <dbReference type="Pfam" id="PF03061"/>
    </source>
</evidence>
<dbReference type="SUPFAM" id="SSF54637">
    <property type="entry name" value="Thioesterase/thiol ester dehydrase-isomerase"/>
    <property type="match status" value="1"/>
</dbReference>
<dbReference type="RefSeq" id="WP_183967260.1">
    <property type="nucleotide sequence ID" value="NZ_BAABEW010000002.1"/>
</dbReference>
<evidence type="ECO:0000313" key="3">
    <source>
        <dbReference type="Proteomes" id="UP000532440"/>
    </source>
</evidence>
<dbReference type="PANTHER" id="PTHR43240">
    <property type="entry name" value="1,4-DIHYDROXY-2-NAPHTHOYL-COA THIOESTERASE 1"/>
    <property type="match status" value="1"/>
</dbReference>
<dbReference type="Proteomes" id="UP000532440">
    <property type="component" value="Unassembled WGS sequence"/>
</dbReference>
<dbReference type="InterPro" id="IPR006683">
    <property type="entry name" value="Thioestr_dom"/>
</dbReference>
<dbReference type="EMBL" id="JACHGB010000004">
    <property type="protein sequence ID" value="MBB5272136.1"/>
    <property type="molecule type" value="Genomic_DNA"/>
</dbReference>
<feature type="domain" description="Thioesterase" evidence="1">
    <location>
        <begin position="54"/>
        <end position="124"/>
    </location>
</feature>
<proteinExistence type="predicted"/>
<reference evidence="2 3" key="1">
    <citation type="submission" date="2020-08" db="EMBL/GenBank/DDBJ databases">
        <title>Genomic Encyclopedia of Type Strains, Phase IV (KMG-IV): sequencing the most valuable type-strain genomes for metagenomic binning, comparative biology and taxonomic classification.</title>
        <authorList>
            <person name="Goeker M."/>
        </authorList>
    </citation>
    <scope>NUCLEOTIDE SEQUENCE [LARGE SCALE GENOMIC DNA]</scope>
    <source>
        <strain evidence="2 3">DSM 29781</strain>
    </source>
</reference>
<dbReference type="InterPro" id="IPR029069">
    <property type="entry name" value="HotDog_dom_sf"/>
</dbReference>
<dbReference type="GO" id="GO:0016790">
    <property type="term" value="F:thiolester hydrolase activity"/>
    <property type="evidence" value="ECO:0007669"/>
    <property type="project" value="UniProtKB-ARBA"/>
</dbReference>
<comment type="caution">
    <text evidence="2">The sequence shown here is derived from an EMBL/GenBank/DDBJ whole genome shotgun (WGS) entry which is preliminary data.</text>
</comment>
<accession>A0A7W8HIR9</accession>
<gene>
    <name evidence="2" type="ORF">HNQ70_002150</name>
</gene>
<protein>
    <submittedName>
        <fullName evidence="2">Uncharacterized protein (TIGR00369 family)</fullName>
    </submittedName>
</protein>
<keyword evidence="3" id="KW-1185">Reference proteome</keyword>
<sequence length="154" mass="16739">MTSTADTLAPPAGFKPVVFQSNPYLDLVGPLHGRMDGEDFVLGFQVERRHCNPGGTCHGGMLMTLADMLLLLGANVKCDIKRYMTTVSVTNDFLAPAPAGSWLEGRVQILRTTRSLVFVQGTMCLDGAPVLRTSGILKPVGEEDPRFGRRSLFE</sequence>
<name>A0A7W8HIR9_9BURK</name>
<organism evidence="2 3">
    <name type="scientific">Quisquiliibacterium transsilvanicum</name>
    <dbReference type="NCBI Taxonomy" id="1549638"/>
    <lineage>
        <taxon>Bacteria</taxon>
        <taxon>Pseudomonadati</taxon>
        <taxon>Pseudomonadota</taxon>
        <taxon>Betaproteobacteria</taxon>
        <taxon>Burkholderiales</taxon>
        <taxon>Burkholderiaceae</taxon>
        <taxon>Quisquiliibacterium</taxon>
    </lineage>
</organism>
<dbReference type="CDD" id="cd03443">
    <property type="entry name" value="PaaI_thioesterase"/>
    <property type="match status" value="1"/>
</dbReference>
<evidence type="ECO:0000313" key="2">
    <source>
        <dbReference type="EMBL" id="MBB5272136.1"/>
    </source>
</evidence>
<dbReference type="AlphaFoldDB" id="A0A7W8HIR9"/>
<dbReference type="Gene3D" id="3.10.129.10">
    <property type="entry name" value="Hotdog Thioesterase"/>
    <property type="match status" value="1"/>
</dbReference>